<name>A0ABD3BS16_9LAMI</name>
<protein>
    <submittedName>
        <fullName evidence="2">Uncharacterized protein</fullName>
    </submittedName>
</protein>
<proteinExistence type="predicted"/>
<gene>
    <name evidence="2" type="ORF">CASFOL_035235</name>
</gene>
<comment type="caution">
    <text evidence="2">The sequence shown here is derived from an EMBL/GenBank/DDBJ whole genome shotgun (WGS) entry which is preliminary data.</text>
</comment>
<evidence type="ECO:0000313" key="3">
    <source>
        <dbReference type="Proteomes" id="UP001632038"/>
    </source>
</evidence>
<sequence length="77" mass="8435">MGSKMSATAIFILMLTLSAGMVVEAKECFETITMKNTSCPDNETCISYCKPPYNKYSYCSAGIQLCKCCGFKLCKCS</sequence>
<keyword evidence="1" id="KW-0732">Signal</keyword>
<keyword evidence="3" id="KW-1185">Reference proteome</keyword>
<organism evidence="2 3">
    <name type="scientific">Castilleja foliolosa</name>
    <dbReference type="NCBI Taxonomy" id="1961234"/>
    <lineage>
        <taxon>Eukaryota</taxon>
        <taxon>Viridiplantae</taxon>
        <taxon>Streptophyta</taxon>
        <taxon>Embryophyta</taxon>
        <taxon>Tracheophyta</taxon>
        <taxon>Spermatophyta</taxon>
        <taxon>Magnoliopsida</taxon>
        <taxon>eudicotyledons</taxon>
        <taxon>Gunneridae</taxon>
        <taxon>Pentapetalae</taxon>
        <taxon>asterids</taxon>
        <taxon>lamiids</taxon>
        <taxon>Lamiales</taxon>
        <taxon>Orobanchaceae</taxon>
        <taxon>Pedicularideae</taxon>
        <taxon>Castillejinae</taxon>
        <taxon>Castilleja</taxon>
    </lineage>
</organism>
<dbReference type="EMBL" id="JAVIJP010000066">
    <property type="protein sequence ID" value="KAL3620323.1"/>
    <property type="molecule type" value="Genomic_DNA"/>
</dbReference>
<evidence type="ECO:0000313" key="2">
    <source>
        <dbReference type="EMBL" id="KAL3620323.1"/>
    </source>
</evidence>
<dbReference type="Proteomes" id="UP001632038">
    <property type="component" value="Unassembled WGS sequence"/>
</dbReference>
<evidence type="ECO:0000256" key="1">
    <source>
        <dbReference type="SAM" id="SignalP"/>
    </source>
</evidence>
<feature type="chain" id="PRO_5044756569" evidence="1">
    <location>
        <begin position="26"/>
        <end position="77"/>
    </location>
</feature>
<accession>A0ABD3BS16</accession>
<reference evidence="3" key="1">
    <citation type="journal article" date="2024" name="IScience">
        <title>Strigolactones Initiate the Formation of Haustorium-like Structures in Castilleja.</title>
        <authorList>
            <person name="Buerger M."/>
            <person name="Peterson D."/>
            <person name="Chory J."/>
        </authorList>
    </citation>
    <scope>NUCLEOTIDE SEQUENCE [LARGE SCALE GENOMIC DNA]</scope>
</reference>
<feature type="signal peptide" evidence="1">
    <location>
        <begin position="1"/>
        <end position="25"/>
    </location>
</feature>
<dbReference type="AlphaFoldDB" id="A0ABD3BS16"/>